<evidence type="ECO:0000313" key="1">
    <source>
        <dbReference type="EMBL" id="SMP09022.1"/>
    </source>
</evidence>
<evidence type="ECO:0000313" key="2">
    <source>
        <dbReference type="Proteomes" id="UP001157960"/>
    </source>
</evidence>
<keyword evidence="2" id="KW-1185">Reference proteome</keyword>
<reference evidence="1 2" key="1">
    <citation type="submission" date="2017-05" db="EMBL/GenBank/DDBJ databases">
        <authorList>
            <person name="Varghese N."/>
            <person name="Submissions S."/>
        </authorList>
    </citation>
    <scope>NUCLEOTIDE SEQUENCE [LARGE SCALE GENOMIC DNA]</scope>
    <source>
        <strain evidence="1 2">DSM 28214</strain>
    </source>
</reference>
<proteinExistence type="predicted"/>
<name>A0ABY1NGF3_9FLAO</name>
<accession>A0ABY1NGF3</accession>
<evidence type="ECO:0008006" key="3">
    <source>
        <dbReference type="Google" id="ProtNLM"/>
    </source>
</evidence>
<dbReference type="EMBL" id="FXTZ01000002">
    <property type="protein sequence ID" value="SMP09022.1"/>
    <property type="molecule type" value="Genomic_DNA"/>
</dbReference>
<comment type="caution">
    <text evidence="1">The sequence shown here is derived from an EMBL/GenBank/DDBJ whole genome shotgun (WGS) entry which is preliminary data.</text>
</comment>
<protein>
    <recommendedName>
        <fullName evidence="3">Integrase SAM-like N-terminal domain-containing protein</fullName>
    </recommendedName>
</protein>
<gene>
    <name evidence="1" type="ORF">SAMN06264346_10218</name>
</gene>
<dbReference type="Proteomes" id="UP001157960">
    <property type="component" value="Unassembled WGS sequence"/>
</dbReference>
<organism evidence="1 2">
    <name type="scientific">Chryseobacterium profundimaris</name>
    <dbReference type="NCBI Taxonomy" id="1387275"/>
    <lineage>
        <taxon>Bacteria</taxon>
        <taxon>Pseudomonadati</taxon>
        <taxon>Bacteroidota</taxon>
        <taxon>Flavobacteriia</taxon>
        <taxon>Flavobacteriales</taxon>
        <taxon>Weeksellaceae</taxon>
        <taxon>Chryseobacterium group</taxon>
        <taxon>Chryseobacterium</taxon>
    </lineage>
</organism>
<sequence length="69" mass="8199">MSTGLKYNTLLRYKNIRNLYLQYKTEDIPDTVILRKYIFPVYPISRGTLNTILNIQIEKELKKFETEAA</sequence>